<protein>
    <submittedName>
        <fullName evidence="1">Uncharacterized protein</fullName>
    </submittedName>
</protein>
<dbReference type="AlphaFoldDB" id="A8ME01"/>
<dbReference type="EMBL" id="CP000852">
    <property type="protein sequence ID" value="ABW02007.1"/>
    <property type="molecule type" value="Genomic_DNA"/>
</dbReference>
<name>A8ME01_CALMQ</name>
<dbReference type="HOGENOM" id="CLU_1237873_0_0_2"/>
<gene>
    <name evidence="1" type="ordered locus">Cmaq_1180</name>
</gene>
<dbReference type="Proteomes" id="UP000001137">
    <property type="component" value="Chromosome"/>
</dbReference>
<dbReference type="RefSeq" id="WP_012186226.1">
    <property type="nucleotide sequence ID" value="NC_009954.1"/>
</dbReference>
<proteinExistence type="predicted"/>
<sequence length="223" mass="25076">MDKAVLMVALPIVAGLIKDDYVKLTKGDVNYTDSRNFVDKLCKCLNLCSWPRLVVIETAVYPISQILDLPGSDLEDIYLRMTAVGEVLSREVKASVITITRSGGFRDASKIIPEPQWPRHPGEGIFITTGILPISVMSKLNKLINWYGDVLDDLKDENMDELSGEFMSMYKLSHGSVVFLLPPIADVDAVELKNTLINNVTLIYSELEEQLRRHGVKVRRNRI</sequence>
<accession>A8ME01</accession>
<keyword evidence="2" id="KW-1185">Reference proteome</keyword>
<dbReference type="GeneID" id="5709279"/>
<evidence type="ECO:0000313" key="2">
    <source>
        <dbReference type="Proteomes" id="UP000001137"/>
    </source>
</evidence>
<reference evidence="1 2" key="1">
    <citation type="submission" date="2007-10" db="EMBL/GenBank/DDBJ databases">
        <title>Complete sequence of Caldivirga maquilingensis IC-167.</title>
        <authorList>
            <consortium name="US DOE Joint Genome Institute"/>
            <person name="Copeland A."/>
            <person name="Lucas S."/>
            <person name="Lapidus A."/>
            <person name="Barry K."/>
            <person name="Glavina del Rio T."/>
            <person name="Dalin E."/>
            <person name="Tice H."/>
            <person name="Pitluck S."/>
            <person name="Saunders E."/>
            <person name="Brettin T."/>
            <person name="Bruce D."/>
            <person name="Detter J.C."/>
            <person name="Han C."/>
            <person name="Schmutz J."/>
            <person name="Larimer F."/>
            <person name="Land M."/>
            <person name="Hauser L."/>
            <person name="Kyrpides N."/>
            <person name="Ivanova N."/>
            <person name="Biddle J.F."/>
            <person name="Zhang Z."/>
            <person name="Fitz-Gibbon S.T."/>
            <person name="Lowe T.M."/>
            <person name="Saltikov C."/>
            <person name="House C.H."/>
            <person name="Richardson P."/>
        </authorList>
    </citation>
    <scope>NUCLEOTIDE SEQUENCE [LARGE SCALE GENOMIC DNA]</scope>
    <source>
        <strain evidence="2">ATCC 700844 / DSM 13496 / JCM 10307 / IC-167</strain>
    </source>
</reference>
<dbReference type="KEGG" id="cma:Cmaq_1180"/>
<organism evidence="1 2">
    <name type="scientific">Caldivirga maquilingensis (strain ATCC 700844 / DSM 13496 / JCM 10307 / IC-167)</name>
    <dbReference type="NCBI Taxonomy" id="397948"/>
    <lineage>
        <taxon>Archaea</taxon>
        <taxon>Thermoproteota</taxon>
        <taxon>Thermoprotei</taxon>
        <taxon>Thermoproteales</taxon>
        <taxon>Thermoproteaceae</taxon>
        <taxon>Caldivirga</taxon>
    </lineage>
</organism>
<evidence type="ECO:0000313" key="1">
    <source>
        <dbReference type="EMBL" id="ABW02007.1"/>
    </source>
</evidence>